<gene>
    <name evidence="9" type="ORF">ACEWY4_014476</name>
</gene>
<sequence>MSTQVERGLQLEETKLDSLKSECEGHIDVESLDGCEPAARHGVGGKGAEVTEEQQQPTRRLTRSPKCARCRNHGVVSCLKGHKRFCRWRDCQCANCLLVVERQRVMAAQVALRRQQATEGKKGNRTTPSLRRKACQRYARTPSLLVKSILEGNKPPLVEEDSWLKRIHYPSISARMRKRRAFADKELESVMLERELRQKEMQDMAGLVLLQPPLSPVFSTDPLLAEPGLPAYVPLYRGSPLLFDCSVLCPADERLKPRPMEVSYRDNLPKLPLVAAPSTPSTREAAPDRWTGALEGLRAQHQEPVPLPTLHTQARPCTDPPGPGDLERTLTKSVIVEQSRWTHNMEVGVAHEPRAVNQHGPHKHCRLPSHTSSAKNTGVRPLPFSVESLLMRRAPETWALGLHGPRPEPLSRAGVSLSVWVGSLAGRLVLPHRHFGLTCCAQAVLLWPVFSGSQSREPRAKHCPHPQLRRYTVTVPTIASRQCRPHSFLPLRSLRGVSRKGLWADCKHSGTAPKADCRNPCLACPAPPSCEHEAGLNCSEEKKKKTTKKKRPGQGPFDVQPQRIERGSSSDYKGLPQGHGAPARGERPWPMPCSSGD</sequence>
<feature type="region of interest" description="Disordered" evidence="7">
    <location>
        <begin position="356"/>
        <end position="379"/>
    </location>
</feature>
<evidence type="ECO:0000256" key="1">
    <source>
        <dbReference type="ARBA" id="ARBA00006834"/>
    </source>
</evidence>
<dbReference type="FunFam" id="4.10.1040.10:FF:000001">
    <property type="entry name" value="doublesex- and mab-3-related transcription factor 1"/>
    <property type="match status" value="1"/>
</dbReference>
<dbReference type="Gene3D" id="4.10.1040.10">
    <property type="entry name" value="DM DNA-binding domain"/>
    <property type="match status" value="1"/>
</dbReference>
<dbReference type="InterPro" id="IPR036407">
    <property type="entry name" value="DM_DNA-bd_sf"/>
</dbReference>
<comment type="subcellular location">
    <subcellularLocation>
        <location evidence="6">Nucleus</location>
    </subcellularLocation>
</comment>
<dbReference type="PROSITE" id="PS50809">
    <property type="entry name" value="DM_2"/>
    <property type="match status" value="1"/>
</dbReference>
<dbReference type="PANTHER" id="PTHR12322:SF123">
    <property type="entry name" value="DOUBLESEX-AND MAB-3-RELATED TRANSCRIPTION FACTOR 2B"/>
    <property type="match status" value="1"/>
</dbReference>
<protein>
    <recommendedName>
        <fullName evidence="8">DM domain-containing protein</fullName>
    </recommendedName>
</protein>
<keyword evidence="2 6" id="KW-0479">Metal-binding</keyword>
<proteinExistence type="inferred from homology"/>
<keyword evidence="10" id="KW-1185">Reference proteome</keyword>
<dbReference type="AlphaFoldDB" id="A0ABD1JSD4"/>
<dbReference type="Pfam" id="PF00751">
    <property type="entry name" value="DM"/>
    <property type="match status" value="1"/>
</dbReference>
<dbReference type="GO" id="GO:0005634">
    <property type="term" value="C:nucleus"/>
    <property type="evidence" value="ECO:0007669"/>
    <property type="project" value="UniProtKB-SubCell"/>
</dbReference>
<comment type="similarity">
    <text evidence="1">Belongs to the DMRT family.</text>
</comment>
<keyword evidence="3 6" id="KW-0862">Zinc</keyword>
<evidence type="ECO:0000256" key="5">
    <source>
        <dbReference type="ARBA" id="ARBA00023242"/>
    </source>
</evidence>
<organism evidence="9 10">
    <name type="scientific">Coilia grayii</name>
    <name type="common">Gray's grenadier anchovy</name>
    <dbReference type="NCBI Taxonomy" id="363190"/>
    <lineage>
        <taxon>Eukaryota</taxon>
        <taxon>Metazoa</taxon>
        <taxon>Chordata</taxon>
        <taxon>Craniata</taxon>
        <taxon>Vertebrata</taxon>
        <taxon>Euteleostomi</taxon>
        <taxon>Actinopterygii</taxon>
        <taxon>Neopterygii</taxon>
        <taxon>Teleostei</taxon>
        <taxon>Clupei</taxon>
        <taxon>Clupeiformes</taxon>
        <taxon>Clupeoidei</taxon>
        <taxon>Engraulidae</taxon>
        <taxon>Coilinae</taxon>
        <taxon>Coilia</taxon>
    </lineage>
</organism>
<dbReference type="PROSITE" id="PS40000">
    <property type="entry name" value="DM_1"/>
    <property type="match status" value="1"/>
</dbReference>
<name>A0ABD1JSD4_9TELE</name>
<comment type="caution">
    <text evidence="9">The sequence shown here is derived from an EMBL/GenBank/DDBJ whole genome shotgun (WGS) entry which is preliminary data.</text>
</comment>
<evidence type="ECO:0000313" key="10">
    <source>
        <dbReference type="Proteomes" id="UP001591681"/>
    </source>
</evidence>
<evidence type="ECO:0000256" key="2">
    <source>
        <dbReference type="ARBA" id="ARBA00022723"/>
    </source>
</evidence>
<evidence type="ECO:0000256" key="6">
    <source>
        <dbReference type="PROSITE-ProRule" id="PRU00070"/>
    </source>
</evidence>
<keyword evidence="5 6" id="KW-0539">Nucleus</keyword>
<evidence type="ECO:0000256" key="7">
    <source>
        <dbReference type="SAM" id="MobiDB-lite"/>
    </source>
</evidence>
<keyword evidence="4 6" id="KW-0238">DNA-binding</keyword>
<evidence type="ECO:0000313" key="9">
    <source>
        <dbReference type="EMBL" id="KAL2089788.1"/>
    </source>
</evidence>
<feature type="DNA-binding region" description="DM" evidence="6">
    <location>
        <begin position="67"/>
        <end position="114"/>
    </location>
</feature>
<dbReference type="GO" id="GO:0003677">
    <property type="term" value="F:DNA binding"/>
    <property type="evidence" value="ECO:0007669"/>
    <property type="project" value="UniProtKB-UniRule"/>
</dbReference>
<evidence type="ECO:0000256" key="4">
    <source>
        <dbReference type="ARBA" id="ARBA00023125"/>
    </source>
</evidence>
<evidence type="ECO:0000256" key="3">
    <source>
        <dbReference type="ARBA" id="ARBA00022833"/>
    </source>
</evidence>
<dbReference type="SUPFAM" id="SSF82927">
    <property type="entry name" value="Cysteine-rich DNA binding domain, (DM domain)"/>
    <property type="match status" value="1"/>
</dbReference>
<evidence type="ECO:0000259" key="8">
    <source>
        <dbReference type="PROSITE" id="PS50809"/>
    </source>
</evidence>
<dbReference type="SMART" id="SM00301">
    <property type="entry name" value="DM"/>
    <property type="match status" value="1"/>
</dbReference>
<dbReference type="InterPro" id="IPR026607">
    <property type="entry name" value="DMRT"/>
</dbReference>
<accession>A0ABD1JSD4</accession>
<feature type="domain" description="DM" evidence="8">
    <location>
        <begin position="67"/>
        <end position="114"/>
    </location>
</feature>
<reference evidence="9 10" key="1">
    <citation type="submission" date="2024-09" db="EMBL/GenBank/DDBJ databases">
        <title>A chromosome-level genome assembly of Gray's grenadier anchovy, Coilia grayii.</title>
        <authorList>
            <person name="Fu Z."/>
        </authorList>
    </citation>
    <scope>NUCLEOTIDE SEQUENCE [LARGE SCALE GENOMIC DNA]</scope>
    <source>
        <strain evidence="9">G4</strain>
        <tissue evidence="9">Muscle</tissue>
    </source>
</reference>
<dbReference type="GO" id="GO:0046872">
    <property type="term" value="F:metal ion binding"/>
    <property type="evidence" value="ECO:0007669"/>
    <property type="project" value="UniProtKB-KW"/>
</dbReference>
<dbReference type="EMBL" id="JBHFQA010000012">
    <property type="protein sequence ID" value="KAL2089788.1"/>
    <property type="molecule type" value="Genomic_DNA"/>
</dbReference>
<dbReference type="PANTHER" id="PTHR12322">
    <property type="entry name" value="DOUBLESEX AND MAB-3 RELATED TRANSCRIPTION FACTOR DMRT"/>
    <property type="match status" value="1"/>
</dbReference>
<dbReference type="Proteomes" id="UP001591681">
    <property type="component" value="Unassembled WGS sequence"/>
</dbReference>
<feature type="region of interest" description="Disordered" evidence="7">
    <location>
        <begin position="541"/>
        <end position="597"/>
    </location>
</feature>
<feature type="region of interest" description="Disordered" evidence="7">
    <location>
        <begin position="35"/>
        <end position="63"/>
    </location>
</feature>
<dbReference type="InterPro" id="IPR001275">
    <property type="entry name" value="DM_DNA-bd"/>
</dbReference>